<keyword evidence="2" id="KW-1185">Reference proteome</keyword>
<evidence type="ECO:0008006" key="3">
    <source>
        <dbReference type="Google" id="ProtNLM"/>
    </source>
</evidence>
<protein>
    <recommendedName>
        <fullName evidence="3">F-box/LRR-repeat protein</fullName>
    </recommendedName>
</protein>
<name>A0A8X7BRH3_9ARAC</name>
<dbReference type="SUPFAM" id="SSF52047">
    <property type="entry name" value="RNI-like"/>
    <property type="match status" value="1"/>
</dbReference>
<evidence type="ECO:0000313" key="2">
    <source>
        <dbReference type="Proteomes" id="UP000886998"/>
    </source>
</evidence>
<proteinExistence type="predicted"/>
<evidence type="ECO:0000313" key="1">
    <source>
        <dbReference type="EMBL" id="GFY42031.1"/>
    </source>
</evidence>
<sequence>MTPNVELIESCVEFDLKVIQKCNNLKVLKLNFVSSAPVYNFLEEVNGHFLPHSKLRVLEFFEDERHLISHLDLIPIFQYCPTLKEINTDISRTLELLHRDEMKNDNLSAKYNLQKCFLGNSFVEDGFATLTAVRIVALTCPDMKEVNMLVNDTETIYALSDFKNLETLLIQWELLDGGDFNLGIVPLLKERGEKLKSLQINNFHAVDFAAVGSYCPHVESLKFEFWSENGDYNDSLEYFRELKYLFLELMESDQYCSEKALMVLLSSCTNLIELQIRNVKALTGSVLKKVLERNPLSNIKKCIISDCNLSEEDLSDLLTSWEALRHIQFEFSSS</sequence>
<organism evidence="1 2">
    <name type="scientific">Trichonephila inaurata madagascariensis</name>
    <dbReference type="NCBI Taxonomy" id="2747483"/>
    <lineage>
        <taxon>Eukaryota</taxon>
        <taxon>Metazoa</taxon>
        <taxon>Ecdysozoa</taxon>
        <taxon>Arthropoda</taxon>
        <taxon>Chelicerata</taxon>
        <taxon>Arachnida</taxon>
        <taxon>Araneae</taxon>
        <taxon>Araneomorphae</taxon>
        <taxon>Entelegynae</taxon>
        <taxon>Araneoidea</taxon>
        <taxon>Nephilidae</taxon>
        <taxon>Trichonephila</taxon>
        <taxon>Trichonephila inaurata</taxon>
    </lineage>
</organism>
<dbReference type="EMBL" id="BMAV01002826">
    <property type="protein sequence ID" value="GFY42031.1"/>
    <property type="molecule type" value="Genomic_DNA"/>
</dbReference>
<dbReference type="Proteomes" id="UP000886998">
    <property type="component" value="Unassembled WGS sequence"/>
</dbReference>
<dbReference type="AlphaFoldDB" id="A0A8X7BRH3"/>
<accession>A0A8X7BRH3</accession>
<reference evidence="1" key="1">
    <citation type="submission" date="2020-08" db="EMBL/GenBank/DDBJ databases">
        <title>Multicomponent nature underlies the extraordinary mechanical properties of spider dragline silk.</title>
        <authorList>
            <person name="Kono N."/>
            <person name="Nakamura H."/>
            <person name="Mori M."/>
            <person name="Yoshida Y."/>
            <person name="Ohtoshi R."/>
            <person name="Malay A.D."/>
            <person name="Moran D.A.P."/>
            <person name="Tomita M."/>
            <person name="Numata K."/>
            <person name="Arakawa K."/>
        </authorList>
    </citation>
    <scope>NUCLEOTIDE SEQUENCE</scope>
</reference>
<comment type="caution">
    <text evidence="1">The sequence shown here is derived from an EMBL/GenBank/DDBJ whole genome shotgun (WGS) entry which is preliminary data.</text>
</comment>
<dbReference type="InterPro" id="IPR032675">
    <property type="entry name" value="LRR_dom_sf"/>
</dbReference>
<dbReference type="Gene3D" id="3.80.10.10">
    <property type="entry name" value="Ribonuclease Inhibitor"/>
    <property type="match status" value="1"/>
</dbReference>
<gene>
    <name evidence="1" type="primary">AVEN_142062_1</name>
    <name evidence="1" type="ORF">TNIN_161641</name>
</gene>
<dbReference type="OrthoDB" id="63112at2759"/>